<sequence>MNEPASMAYRIPHSGAALCPDFFSRTAASIVNKKPPGRPRTVRTPETVGRLAHAFQRSSQRSARRHSIALHLTPRTVRRILHEDLKFHPFKIQVVQQLLPRDLKQRSECCRKLLQVIERTPQFLDHLIMSGEAHFHLNGNVNKQNFIYWAAENPHTLHQKPLHGEKVTVWCGVSAFGGLGPYFSENATGQSVTDLKDCIREEIQGIPVNMLRRVSHGQCQTTCRDVPYLQWSAPQGYYLPKVT</sequence>
<accession>A0A6L2PS51</accession>
<proteinExistence type="predicted"/>
<dbReference type="OrthoDB" id="6628920at2759"/>
<name>A0A6L2PS51_COPFO</name>
<gene>
    <name evidence="1" type="ORF">Cfor_00547</name>
</gene>
<evidence type="ECO:0000313" key="2">
    <source>
        <dbReference type="Proteomes" id="UP000502823"/>
    </source>
</evidence>
<keyword evidence="2" id="KW-1185">Reference proteome</keyword>
<dbReference type="Gene3D" id="3.30.420.10">
    <property type="entry name" value="Ribonuclease H-like superfamily/Ribonuclease H"/>
    <property type="match status" value="1"/>
</dbReference>
<protein>
    <recommendedName>
        <fullName evidence="3">DUF4817 domain-containing protein</fullName>
    </recommendedName>
</protein>
<dbReference type="Proteomes" id="UP000502823">
    <property type="component" value="Unassembled WGS sequence"/>
</dbReference>
<dbReference type="InterPro" id="IPR036397">
    <property type="entry name" value="RNaseH_sf"/>
</dbReference>
<evidence type="ECO:0000313" key="1">
    <source>
        <dbReference type="EMBL" id="GFG35481.1"/>
    </source>
</evidence>
<dbReference type="PANTHER" id="PTHR47326:SF1">
    <property type="entry name" value="HTH PSQ-TYPE DOMAIN-CONTAINING PROTEIN"/>
    <property type="match status" value="1"/>
</dbReference>
<evidence type="ECO:0008006" key="3">
    <source>
        <dbReference type="Google" id="ProtNLM"/>
    </source>
</evidence>
<comment type="caution">
    <text evidence="1">The sequence shown here is derived from an EMBL/GenBank/DDBJ whole genome shotgun (WGS) entry which is preliminary data.</text>
</comment>
<dbReference type="PANTHER" id="PTHR47326">
    <property type="entry name" value="TRANSPOSABLE ELEMENT TC3 TRANSPOSASE-LIKE PROTEIN"/>
    <property type="match status" value="1"/>
</dbReference>
<reference evidence="2" key="1">
    <citation type="submission" date="2020-01" db="EMBL/GenBank/DDBJ databases">
        <title>Draft genome sequence of the Termite Coptotermes fromosanus.</title>
        <authorList>
            <person name="Itakura S."/>
            <person name="Yosikawa Y."/>
            <person name="Umezawa K."/>
        </authorList>
    </citation>
    <scope>NUCLEOTIDE SEQUENCE [LARGE SCALE GENOMIC DNA]</scope>
</reference>
<organism evidence="1 2">
    <name type="scientific">Coptotermes formosanus</name>
    <name type="common">Formosan subterranean termite</name>
    <dbReference type="NCBI Taxonomy" id="36987"/>
    <lineage>
        <taxon>Eukaryota</taxon>
        <taxon>Metazoa</taxon>
        <taxon>Ecdysozoa</taxon>
        <taxon>Arthropoda</taxon>
        <taxon>Hexapoda</taxon>
        <taxon>Insecta</taxon>
        <taxon>Pterygota</taxon>
        <taxon>Neoptera</taxon>
        <taxon>Polyneoptera</taxon>
        <taxon>Dictyoptera</taxon>
        <taxon>Blattodea</taxon>
        <taxon>Blattoidea</taxon>
        <taxon>Termitoidae</taxon>
        <taxon>Rhinotermitidae</taxon>
        <taxon>Coptotermes</taxon>
    </lineage>
</organism>
<dbReference type="GO" id="GO:0003676">
    <property type="term" value="F:nucleic acid binding"/>
    <property type="evidence" value="ECO:0007669"/>
    <property type="project" value="InterPro"/>
</dbReference>
<dbReference type="InParanoid" id="A0A6L2PS51"/>
<dbReference type="AlphaFoldDB" id="A0A6L2PS51"/>
<dbReference type="EMBL" id="BLKM01012061">
    <property type="protein sequence ID" value="GFG35481.1"/>
    <property type="molecule type" value="Genomic_DNA"/>
</dbReference>